<dbReference type="AlphaFoldDB" id="A0A0A9BL48"/>
<dbReference type="EMBL" id="GBRH01235940">
    <property type="protein sequence ID" value="JAD61955.1"/>
    <property type="molecule type" value="Transcribed_RNA"/>
</dbReference>
<reference evidence="1" key="1">
    <citation type="submission" date="2014-09" db="EMBL/GenBank/DDBJ databases">
        <authorList>
            <person name="Magalhaes I.L.F."/>
            <person name="Oliveira U."/>
            <person name="Santos F.R."/>
            <person name="Vidigal T.H.D.A."/>
            <person name="Brescovit A.D."/>
            <person name="Santos A.J."/>
        </authorList>
    </citation>
    <scope>NUCLEOTIDE SEQUENCE</scope>
    <source>
        <tissue evidence="1">Shoot tissue taken approximately 20 cm above the soil surface</tissue>
    </source>
</reference>
<organism evidence="1">
    <name type="scientific">Arundo donax</name>
    <name type="common">Giant reed</name>
    <name type="synonym">Donax arundinaceus</name>
    <dbReference type="NCBI Taxonomy" id="35708"/>
    <lineage>
        <taxon>Eukaryota</taxon>
        <taxon>Viridiplantae</taxon>
        <taxon>Streptophyta</taxon>
        <taxon>Embryophyta</taxon>
        <taxon>Tracheophyta</taxon>
        <taxon>Spermatophyta</taxon>
        <taxon>Magnoliopsida</taxon>
        <taxon>Liliopsida</taxon>
        <taxon>Poales</taxon>
        <taxon>Poaceae</taxon>
        <taxon>PACMAD clade</taxon>
        <taxon>Arundinoideae</taxon>
        <taxon>Arundineae</taxon>
        <taxon>Arundo</taxon>
    </lineage>
</organism>
<reference evidence="1" key="2">
    <citation type="journal article" date="2015" name="Data Brief">
        <title>Shoot transcriptome of the giant reed, Arundo donax.</title>
        <authorList>
            <person name="Barrero R.A."/>
            <person name="Guerrero F.D."/>
            <person name="Moolhuijzen P."/>
            <person name="Goolsby J.A."/>
            <person name="Tidwell J."/>
            <person name="Bellgard S.E."/>
            <person name="Bellgard M.I."/>
        </authorList>
    </citation>
    <scope>NUCLEOTIDE SEQUENCE</scope>
    <source>
        <tissue evidence="1">Shoot tissue taken approximately 20 cm above the soil surface</tissue>
    </source>
</reference>
<sequence length="33" mass="3878">MNRPYKRKPITVNSLPDRPILSLRWPLSKAIES</sequence>
<name>A0A0A9BL48_ARUDO</name>
<accession>A0A0A9BL48</accession>
<proteinExistence type="predicted"/>
<evidence type="ECO:0000313" key="1">
    <source>
        <dbReference type="EMBL" id="JAD61955.1"/>
    </source>
</evidence>
<protein>
    <submittedName>
        <fullName evidence="1">Uncharacterized protein</fullName>
    </submittedName>
</protein>